<organism evidence="1 2">
    <name type="scientific">Solanum commersonii</name>
    <name type="common">Commerson's wild potato</name>
    <name type="synonym">Commerson's nightshade</name>
    <dbReference type="NCBI Taxonomy" id="4109"/>
    <lineage>
        <taxon>Eukaryota</taxon>
        <taxon>Viridiplantae</taxon>
        <taxon>Streptophyta</taxon>
        <taxon>Embryophyta</taxon>
        <taxon>Tracheophyta</taxon>
        <taxon>Spermatophyta</taxon>
        <taxon>Magnoliopsida</taxon>
        <taxon>eudicotyledons</taxon>
        <taxon>Gunneridae</taxon>
        <taxon>Pentapetalae</taxon>
        <taxon>asterids</taxon>
        <taxon>lamiids</taxon>
        <taxon>Solanales</taxon>
        <taxon>Solanaceae</taxon>
        <taxon>Solanoideae</taxon>
        <taxon>Solaneae</taxon>
        <taxon>Solanum</taxon>
    </lineage>
</organism>
<dbReference type="Proteomes" id="UP000824120">
    <property type="component" value="Chromosome 6"/>
</dbReference>
<reference evidence="1 2" key="1">
    <citation type="submission" date="2020-09" db="EMBL/GenBank/DDBJ databases">
        <title>De no assembly of potato wild relative species, Solanum commersonii.</title>
        <authorList>
            <person name="Cho K."/>
        </authorList>
    </citation>
    <scope>NUCLEOTIDE SEQUENCE [LARGE SCALE GENOMIC DNA]</scope>
    <source>
        <strain evidence="1">LZ3.2</strain>
        <tissue evidence="1">Leaf</tissue>
    </source>
</reference>
<evidence type="ECO:0000313" key="2">
    <source>
        <dbReference type="Proteomes" id="UP000824120"/>
    </source>
</evidence>
<accession>A0A9J5YQ20</accession>
<gene>
    <name evidence="1" type="ORF">H5410_033939</name>
</gene>
<evidence type="ECO:0000313" key="1">
    <source>
        <dbReference type="EMBL" id="KAG5602569.1"/>
    </source>
</evidence>
<sequence length="103" mass="12455">MLKTEFLSHMQRNPCIFWIIEELCCVVHGFHLFPEPLMLCYLAYDFLFPSVFVSTHVVQIYKAQRNVILCLAACLLYWCIYRVCKYYKEIQSIEEVEKRYKDQ</sequence>
<protein>
    <submittedName>
        <fullName evidence="1">Uncharacterized protein</fullName>
    </submittedName>
</protein>
<name>A0A9J5YQ20_SOLCO</name>
<dbReference type="OrthoDB" id="1901634at2759"/>
<dbReference type="AlphaFoldDB" id="A0A9J5YQ20"/>
<comment type="caution">
    <text evidence="1">The sequence shown here is derived from an EMBL/GenBank/DDBJ whole genome shotgun (WGS) entry which is preliminary data.</text>
</comment>
<keyword evidence="2" id="KW-1185">Reference proteome</keyword>
<dbReference type="EMBL" id="JACXVP010000006">
    <property type="protein sequence ID" value="KAG5602569.1"/>
    <property type="molecule type" value="Genomic_DNA"/>
</dbReference>
<proteinExistence type="predicted"/>